<dbReference type="InterPro" id="IPR028224">
    <property type="entry name" value="Otospiralin"/>
</dbReference>
<accession>A0AAV7NSS3</accession>
<sequence>MSRLQVLLLSCLWVVCLTYFGSAAPTGERVEVREKRSMPNWSMSSEDFFGWVEELRGLAGYDHIDELAKVFWAHFPSATRLGYEEPDPEE</sequence>
<dbReference type="Pfam" id="PF15182">
    <property type="entry name" value="OTOS"/>
    <property type="match status" value="1"/>
</dbReference>
<gene>
    <name evidence="2" type="ORF">NDU88_006327</name>
</gene>
<dbReference type="PANTHER" id="PTHR35073:SF1">
    <property type="entry name" value="OTOSPIRALIN"/>
    <property type="match status" value="1"/>
</dbReference>
<comment type="caution">
    <text evidence="2">The sequence shown here is derived from an EMBL/GenBank/DDBJ whole genome shotgun (WGS) entry which is preliminary data.</text>
</comment>
<dbReference type="AlphaFoldDB" id="A0AAV7NSS3"/>
<feature type="signal peptide" evidence="1">
    <location>
        <begin position="1"/>
        <end position="23"/>
    </location>
</feature>
<organism evidence="2 3">
    <name type="scientific">Pleurodeles waltl</name>
    <name type="common">Iberian ribbed newt</name>
    <dbReference type="NCBI Taxonomy" id="8319"/>
    <lineage>
        <taxon>Eukaryota</taxon>
        <taxon>Metazoa</taxon>
        <taxon>Chordata</taxon>
        <taxon>Craniata</taxon>
        <taxon>Vertebrata</taxon>
        <taxon>Euteleostomi</taxon>
        <taxon>Amphibia</taxon>
        <taxon>Batrachia</taxon>
        <taxon>Caudata</taxon>
        <taxon>Salamandroidea</taxon>
        <taxon>Salamandridae</taxon>
        <taxon>Pleurodelinae</taxon>
        <taxon>Pleurodeles</taxon>
    </lineage>
</organism>
<proteinExistence type="predicted"/>
<evidence type="ECO:0008006" key="4">
    <source>
        <dbReference type="Google" id="ProtNLM"/>
    </source>
</evidence>
<feature type="chain" id="PRO_5043955961" description="Otospiralin" evidence="1">
    <location>
        <begin position="24"/>
        <end position="90"/>
    </location>
</feature>
<dbReference type="PANTHER" id="PTHR35073">
    <property type="entry name" value="OTOSPIRALIN"/>
    <property type="match status" value="1"/>
</dbReference>
<dbReference type="GO" id="GO:0007605">
    <property type="term" value="P:sensory perception of sound"/>
    <property type="evidence" value="ECO:0007669"/>
    <property type="project" value="InterPro"/>
</dbReference>
<keyword evidence="3" id="KW-1185">Reference proteome</keyword>
<reference evidence="2" key="1">
    <citation type="journal article" date="2022" name="bioRxiv">
        <title>Sequencing and chromosome-scale assembly of the giantPleurodeles waltlgenome.</title>
        <authorList>
            <person name="Brown T."/>
            <person name="Elewa A."/>
            <person name="Iarovenko S."/>
            <person name="Subramanian E."/>
            <person name="Araus A.J."/>
            <person name="Petzold A."/>
            <person name="Susuki M."/>
            <person name="Suzuki K.-i.T."/>
            <person name="Hayashi T."/>
            <person name="Toyoda A."/>
            <person name="Oliveira C."/>
            <person name="Osipova E."/>
            <person name="Leigh N.D."/>
            <person name="Simon A."/>
            <person name="Yun M.H."/>
        </authorList>
    </citation>
    <scope>NUCLEOTIDE SEQUENCE</scope>
    <source>
        <strain evidence="2">20211129_DDA</strain>
        <tissue evidence="2">Liver</tissue>
    </source>
</reference>
<evidence type="ECO:0000256" key="1">
    <source>
        <dbReference type="SAM" id="SignalP"/>
    </source>
</evidence>
<keyword evidence="1" id="KW-0732">Signal</keyword>
<protein>
    <recommendedName>
        <fullName evidence="4">Otospiralin</fullName>
    </recommendedName>
</protein>
<evidence type="ECO:0000313" key="2">
    <source>
        <dbReference type="EMBL" id="KAJ1118132.1"/>
    </source>
</evidence>
<dbReference type="Proteomes" id="UP001066276">
    <property type="component" value="Chromosome 8"/>
</dbReference>
<name>A0AAV7NSS3_PLEWA</name>
<dbReference type="EMBL" id="JANPWB010000012">
    <property type="protein sequence ID" value="KAJ1118132.1"/>
    <property type="molecule type" value="Genomic_DNA"/>
</dbReference>
<evidence type="ECO:0000313" key="3">
    <source>
        <dbReference type="Proteomes" id="UP001066276"/>
    </source>
</evidence>